<dbReference type="PROSITE" id="PS51257">
    <property type="entry name" value="PROKAR_LIPOPROTEIN"/>
    <property type="match status" value="1"/>
</dbReference>
<evidence type="ECO:0000313" key="3">
    <source>
        <dbReference type="Proteomes" id="UP001187192"/>
    </source>
</evidence>
<name>A0AA88J2H5_FICCA</name>
<dbReference type="Proteomes" id="UP001187192">
    <property type="component" value="Unassembled WGS sequence"/>
</dbReference>
<organism evidence="2 3">
    <name type="scientific">Ficus carica</name>
    <name type="common">Common fig</name>
    <dbReference type="NCBI Taxonomy" id="3494"/>
    <lineage>
        <taxon>Eukaryota</taxon>
        <taxon>Viridiplantae</taxon>
        <taxon>Streptophyta</taxon>
        <taxon>Embryophyta</taxon>
        <taxon>Tracheophyta</taxon>
        <taxon>Spermatophyta</taxon>
        <taxon>Magnoliopsida</taxon>
        <taxon>eudicotyledons</taxon>
        <taxon>Gunneridae</taxon>
        <taxon>Pentapetalae</taxon>
        <taxon>rosids</taxon>
        <taxon>fabids</taxon>
        <taxon>Rosales</taxon>
        <taxon>Moraceae</taxon>
        <taxon>Ficeae</taxon>
        <taxon>Ficus</taxon>
    </lineage>
</organism>
<dbReference type="AlphaFoldDB" id="A0AA88J2H5"/>
<dbReference type="EMBL" id="BTGU01000098">
    <property type="protein sequence ID" value="GMN60395.1"/>
    <property type="molecule type" value="Genomic_DNA"/>
</dbReference>
<feature type="region of interest" description="Disordered" evidence="1">
    <location>
        <begin position="168"/>
        <end position="188"/>
    </location>
</feature>
<gene>
    <name evidence="2" type="ORF">TIFTF001_029474</name>
</gene>
<reference evidence="2" key="1">
    <citation type="submission" date="2023-07" db="EMBL/GenBank/DDBJ databases">
        <title>draft genome sequence of fig (Ficus carica).</title>
        <authorList>
            <person name="Takahashi T."/>
            <person name="Nishimura K."/>
        </authorList>
    </citation>
    <scope>NUCLEOTIDE SEQUENCE</scope>
</reference>
<feature type="region of interest" description="Disordered" evidence="1">
    <location>
        <begin position="213"/>
        <end position="289"/>
    </location>
</feature>
<feature type="compositionally biased region" description="Basic and acidic residues" evidence="1">
    <location>
        <begin position="380"/>
        <end position="398"/>
    </location>
</feature>
<feature type="region of interest" description="Disordered" evidence="1">
    <location>
        <begin position="348"/>
        <end position="402"/>
    </location>
</feature>
<protein>
    <submittedName>
        <fullName evidence="2">Uncharacterized protein</fullName>
    </submittedName>
</protein>
<evidence type="ECO:0000256" key="1">
    <source>
        <dbReference type="SAM" id="MobiDB-lite"/>
    </source>
</evidence>
<proteinExistence type="predicted"/>
<accession>A0AA88J2H5</accession>
<evidence type="ECO:0000313" key="2">
    <source>
        <dbReference type="EMBL" id="GMN60395.1"/>
    </source>
</evidence>
<feature type="compositionally biased region" description="Basic and acidic residues" evidence="1">
    <location>
        <begin position="348"/>
        <end position="369"/>
    </location>
</feature>
<comment type="caution">
    <text evidence="2">The sequence shown here is derived from an EMBL/GenBank/DDBJ whole genome shotgun (WGS) entry which is preliminary data.</text>
</comment>
<sequence length="584" mass="65411">MKLAPVSTGSYYFQGYQGTFITGCPNSDKQFKHLWFYAGCRWLHGHLPYGEVRERERVPITFRRGYVWTRGPYMEAGSLEKIEILREKVDPKRNQHGLLSPVSLEKYHWFGSSSTFDNPNDGPRTAQPRKVTVASRMPDPVVHYRARTVVTAEVATTSDWFEVSRGVPVAPSHDQRSGSSSPGTWGPRVADEDMDLVLWQLFPARGLRIKNPRWPSGNSEGVNAPMTRIGWPGSRRSPKPVMVARAERGLQSRSRAAGPLCRSRREDTRSRDPSSSAPGAKPIRRKSSTQKAFVNEFDDRLTFDVAESSRHSDPIKASIDLAICLAFSGNVAVQDLFNRMEEKVTSLDSEAKTTRSAEERAKVAEEKVKDAKKRVSQAESARRKAEEARHDAEKRTSQVEDDLAATRSEYSRYIQEVHPAALDQARLQAVEEYQNSDEFNTCLLAEYKDGMRDMKAGFNLTNPTVTGVLLEHLLQLAWVLLGVEPSPILVDDQHWDLVPSSRDPRLYGRSCSVTSYGWLGFSMELTRVQLWSVTSIGTSFHGPGTFGVGGLPKQTLWSVLLGHLLRLARVFHGIDPGLTLVGDQ</sequence>
<feature type="compositionally biased region" description="Basic and acidic residues" evidence="1">
    <location>
        <begin position="263"/>
        <end position="272"/>
    </location>
</feature>
<keyword evidence="3" id="KW-1185">Reference proteome</keyword>